<feature type="transmembrane region" description="Helical" evidence="9">
    <location>
        <begin position="191"/>
        <end position="211"/>
    </location>
</feature>
<keyword evidence="6 9" id="KW-0472">Membrane</keyword>
<comment type="subcellular location">
    <subcellularLocation>
        <location evidence="1">Membrane</location>
        <topology evidence="1">Multi-pass membrane protein</topology>
    </subcellularLocation>
</comment>
<accession>A0ABM3LT82</accession>
<proteinExistence type="predicted"/>
<keyword evidence="4" id="KW-0552">Olfaction</keyword>
<evidence type="ECO:0000256" key="6">
    <source>
        <dbReference type="ARBA" id="ARBA00023136"/>
    </source>
</evidence>
<reference evidence="11" key="1">
    <citation type="submission" date="2025-08" db="UniProtKB">
        <authorList>
            <consortium name="RefSeq"/>
        </authorList>
    </citation>
    <scope>IDENTIFICATION</scope>
</reference>
<organism evidence="10 11">
    <name type="scientific">Bicyclus anynana</name>
    <name type="common">Squinting bush brown butterfly</name>
    <dbReference type="NCBI Taxonomy" id="110368"/>
    <lineage>
        <taxon>Eukaryota</taxon>
        <taxon>Metazoa</taxon>
        <taxon>Ecdysozoa</taxon>
        <taxon>Arthropoda</taxon>
        <taxon>Hexapoda</taxon>
        <taxon>Insecta</taxon>
        <taxon>Pterygota</taxon>
        <taxon>Neoptera</taxon>
        <taxon>Endopterygota</taxon>
        <taxon>Lepidoptera</taxon>
        <taxon>Glossata</taxon>
        <taxon>Ditrysia</taxon>
        <taxon>Papilionoidea</taxon>
        <taxon>Nymphalidae</taxon>
        <taxon>Satyrinae</taxon>
        <taxon>Satyrini</taxon>
        <taxon>Mycalesina</taxon>
        <taxon>Bicyclus</taxon>
    </lineage>
</organism>
<evidence type="ECO:0000256" key="5">
    <source>
        <dbReference type="ARBA" id="ARBA00022989"/>
    </source>
</evidence>
<dbReference type="Proteomes" id="UP001652582">
    <property type="component" value="Chromosome 16"/>
</dbReference>
<evidence type="ECO:0000256" key="7">
    <source>
        <dbReference type="ARBA" id="ARBA00023170"/>
    </source>
</evidence>
<protein>
    <submittedName>
        <fullName evidence="11">Odorant receptor 4-like</fullName>
    </submittedName>
</protein>
<evidence type="ECO:0000313" key="11">
    <source>
        <dbReference type="RefSeq" id="XP_052742271.1"/>
    </source>
</evidence>
<dbReference type="Pfam" id="PF02949">
    <property type="entry name" value="7tm_6"/>
    <property type="match status" value="1"/>
</dbReference>
<evidence type="ECO:0000256" key="8">
    <source>
        <dbReference type="ARBA" id="ARBA00023224"/>
    </source>
</evidence>
<dbReference type="RefSeq" id="XP_052742271.1">
    <property type="nucleotide sequence ID" value="XM_052886311.1"/>
</dbReference>
<gene>
    <name evidence="11" type="primary">LOC112056123</name>
</gene>
<keyword evidence="2" id="KW-0716">Sensory transduction</keyword>
<dbReference type="InterPro" id="IPR004117">
    <property type="entry name" value="7tm6_olfct_rcpt"/>
</dbReference>
<feature type="transmembrane region" description="Helical" evidence="9">
    <location>
        <begin position="163"/>
        <end position="185"/>
    </location>
</feature>
<keyword evidence="3 9" id="KW-0812">Transmembrane</keyword>
<keyword evidence="8" id="KW-0807">Transducer</keyword>
<keyword evidence="10" id="KW-1185">Reference proteome</keyword>
<sequence length="288" mass="33132">MEGMEAFPADFRQPFTVSLIIQWGAKISTTLHVAYQLVLTVIGKISQAEFNFKLLFGCVYPFDPVKNWGRYLAVYAHQSYSIYHLAYYYVGSGCLLVTLCSQLSTEFALLREDMKNAVPMPNRDIITEVPIVEKNKRIETMVQNHQELIKLAHSLNHIFNRTIFIDLCFFAIIICFFAMILAISHEAIDKLMNIVSIVAMLTIVYLVCYYCEMLKEESEGIAEAAYENLWYKGGTHYQKTIGFIIMRAQRPCYVTSLNYVPITLNTFTKVVSTTWSYFSLMMTMYGDT</sequence>
<dbReference type="PANTHER" id="PTHR21137">
    <property type="entry name" value="ODORANT RECEPTOR"/>
    <property type="match status" value="1"/>
</dbReference>
<name>A0ABM3LT82_BICAN</name>
<evidence type="ECO:0000256" key="1">
    <source>
        <dbReference type="ARBA" id="ARBA00004141"/>
    </source>
</evidence>
<evidence type="ECO:0000256" key="3">
    <source>
        <dbReference type="ARBA" id="ARBA00022692"/>
    </source>
</evidence>
<evidence type="ECO:0000313" key="10">
    <source>
        <dbReference type="Proteomes" id="UP001652582"/>
    </source>
</evidence>
<evidence type="ECO:0000256" key="9">
    <source>
        <dbReference type="SAM" id="Phobius"/>
    </source>
</evidence>
<dbReference type="GeneID" id="112056123"/>
<evidence type="ECO:0000256" key="2">
    <source>
        <dbReference type="ARBA" id="ARBA00022606"/>
    </source>
</evidence>
<dbReference type="PANTHER" id="PTHR21137:SF44">
    <property type="entry name" value="ODORANT RECEPTOR 13A-RELATED"/>
    <property type="match status" value="1"/>
</dbReference>
<evidence type="ECO:0000256" key="4">
    <source>
        <dbReference type="ARBA" id="ARBA00022725"/>
    </source>
</evidence>
<keyword evidence="7" id="KW-0675">Receptor</keyword>
<keyword evidence="5 9" id="KW-1133">Transmembrane helix</keyword>